<dbReference type="GeneID" id="108677146"/>
<reference evidence="6" key="1">
    <citation type="submission" date="2025-08" db="UniProtKB">
        <authorList>
            <consortium name="RefSeq"/>
        </authorList>
    </citation>
    <scope>IDENTIFICATION</scope>
    <source>
        <tissue evidence="6">Whole organism</tissue>
    </source>
</reference>
<dbReference type="PROSITE" id="PS01180">
    <property type="entry name" value="CUB"/>
    <property type="match status" value="1"/>
</dbReference>
<accession>A0A8B7P4B5</accession>
<sequence>MAISGKQKCPGDFLGVSKRGDKQYQKPKLNNLCGTSLPKSIRSEANKLNILFNGKLGGSGFELHYNVCDLASGDQGTIQELNYAPNTFCEWWLTAPAGCKIILEFVSFDVGVAGGSSSPKCPGDYLGLSRRGDQLYKKPMARPLCGTSLPRKIRSVANKLNILLNDRDGGNGFQLKYNSFILHE</sequence>
<dbReference type="OrthoDB" id="6378629at2759"/>
<keyword evidence="5" id="KW-1185">Reference proteome</keyword>
<name>A0A8B7P4B5_HYAAZ</name>
<dbReference type="Pfam" id="PF00431">
    <property type="entry name" value="CUB"/>
    <property type="match status" value="2"/>
</dbReference>
<dbReference type="Proteomes" id="UP000694843">
    <property type="component" value="Unplaced"/>
</dbReference>
<dbReference type="PANTHER" id="PTHR24251:SF37">
    <property type="entry name" value="CUB DOMAIN-CONTAINING PROTEIN"/>
    <property type="match status" value="1"/>
</dbReference>
<organism evidence="5 6">
    <name type="scientific">Hyalella azteca</name>
    <name type="common">Amphipod</name>
    <dbReference type="NCBI Taxonomy" id="294128"/>
    <lineage>
        <taxon>Eukaryota</taxon>
        <taxon>Metazoa</taxon>
        <taxon>Ecdysozoa</taxon>
        <taxon>Arthropoda</taxon>
        <taxon>Crustacea</taxon>
        <taxon>Multicrustacea</taxon>
        <taxon>Malacostraca</taxon>
        <taxon>Eumalacostraca</taxon>
        <taxon>Peracarida</taxon>
        <taxon>Amphipoda</taxon>
        <taxon>Senticaudata</taxon>
        <taxon>Talitrida</taxon>
        <taxon>Talitroidea</taxon>
        <taxon>Hyalellidae</taxon>
        <taxon>Hyalella</taxon>
    </lineage>
</organism>
<protein>
    <submittedName>
        <fullName evidence="6">Cubilin</fullName>
    </submittedName>
</protein>
<dbReference type="KEGG" id="hazt:108677146"/>
<dbReference type="AlphaFoldDB" id="A0A8B7P4B5"/>
<dbReference type="InterPro" id="IPR000859">
    <property type="entry name" value="CUB_dom"/>
</dbReference>
<evidence type="ECO:0000313" key="5">
    <source>
        <dbReference type="Proteomes" id="UP000694843"/>
    </source>
</evidence>
<dbReference type="Gene3D" id="2.60.120.290">
    <property type="entry name" value="Spermadhesin, CUB domain"/>
    <property type="match status" value="2"/>
</dbReference>
<comment type="caution">
    <text evidence="3">Lacks conserved residue(s) required for the propagation of feature annotation.</text>
</comment>
<gene>
    <name evidence="6" type="primary">LOC108677146</name>
</gene>
<evidence type="ECO:0000256" key="2">
    <source>
        <dbReference type="ARBA" id="ARBA00023157"/>
    </source>
</evidence>
<dbReference type="CDD" id="cd00041">
    <property type="entry name" value="CUB"/>
    <property type="match status" value="1"/>
</dbReference>
<proteinExistence type="predicted"/>
<keyword evidence="1" id="KW-0677">Repeat</keyword>
<dbReference type="SUPFAM" id="SSF49854">
    <property type="entry name" value="Spermadhesin, CUB domain"/>
    <property type="match status" value="2"/>
</dbReference>
<evidence type="ECO:0000256" key="1">
    <source>
        <dbReference type="ARBA" id="ARBA00022737"/>
    </source>
</evidence>
<dbReference type="RefSeq" id="XP_018020795.1">
    <property type="nucleotide sequence ID" value="XM_018165306.1"/>
</dbReference>
<keyword evidence="2" id="KW-1015">Disulfide bond</keyword>
<evidence type="ECO:0000256" key="3">
    <source>
        <dbReference type="PROSITE-ProRule" id="PRU00059"/>
    </source>
</evidence>
<evidence type="ECO:0000313" key="6">
    <source>
        <dbReference type="RefSeq" id="XP_018020795.1"/>
    </source>
</evidence>
<dbReference type="SMART" id="SM00042">
    <property type="entry name" value="CUB"/>
    <property type="match status" value="1"/>
</dbReference>
<feature type="domain" description="CUB" evidence="4">
    <location>
        <begin position="33"/>
        <end position="180"/>
    </location>
</feature>
<evidence type="ECO:0000259" key="4">
    <source>
        <dbReference type="PROSITE" id="PS01180"/>
    </source>
</evidence>
<dbReference type="InterPro" id="IPR035914">
    <property type="entry name" value="Sperma_CUB_dom_sf"/>
</dbReference>
<dbReference type="PANTHER" id="PTHR24251">
    <property type="entry name" value="OVOCHYMASE-RELATED"/>
    <property type="match status" value="1"/>
</dbReference>